<dbReference type="Gene3D" id="3.30.565.10">
    <property type="entry name" value="Histidine kinase-like ATPase, C-terminal domain"/>
    <property type="match status" value="1"/>
</dbReference>
<keyword evidence="3" id="KW-0597">Phosphoprotein</keyword>
<evidence type="ECO:0000259" key="10">
    <source>
        <dbReference type="Pfam" id="PF07730"/>
    </source>
</evidence>
<keyword evidence="9" id="KW-0472">Membrane</keyword>
<dbReference type="SUPFAM" id="SSF55874">
    <property type="entry name" value="ATPase domain of HSP90 chaperone/DNA topoisomerase II/histidine kinase"/>
    <property type="match status" value="1"/>
</dbReference>
<name>A0A495X257_9PSEU</name>
<keyword evidence="9" id="KW-1133">Transmembrane helix</keyword>
<evidence type="ECO:0000313" key="12">
    <source>
        <dbReference type="Proteomes" id="UP000272729"/>
    </source>
</evidence>
<dbReference type="InterPro" id="IPR036890">
    <property type="entry name" value="HATPase_C_sf"/>
</dbReference>
<dbReference type="GO" id="GO:0000155">
    <property type="term" value="F:phosphorelay sensor kinase activity"/>
    <property type="evidence" value="ECO:0007669"/>
    <property type="project" value="InterPro"/>
</dbReference>
<proteinExistence type="predicted"/>
<dbReference type="Pfam" id="PF07730">
    <property type="entry name" value="HisKA_3"/>
    <property type="match status" value="1"/>
</dbReference>
<dbReference type="CDD" id="cd16917">
    <property type="entry name" value="HATPase_UhpB-NarQ-NarX-like"/>
    <property type="match status" value="1"/>
</dbReference>
<dbReference type="InterPro" id="IPR011712">
    <property type="entry name" value="Sig_transdc_His_kin_sub3_dim/P"/>
</dbReference>
<evidence type="ECO:0000256" key="2">
    <source>
        <dbReference type="ARBA" id="ARBA00012438"/>
    </source>
</evidence>
<keyword evidence="9" id="KW-0812">Transmembrane</keyword>
<feature type="transmembrane region" description="Helical" evidence="9">
    <location>
        <begin position="42"/>
        <end position="60"/>
    </location>
</feature>
<feature type="domain" description="Signal transduction histidine kinase subgroup 3 dimerisation and phosphoacceptor" evidence="10">
    <location>
        <begin position="194"/>
        <end position="257"/>
    </location>
</feature>
<comment type="caution">
    <text evidence="11">The sequence shown here is derived from an EMBL/GenBank/DDBJ whole genome shotgun (WGS) entry which is preliminary data.</text>
</comment>
<protein>
    <recommendedName>
        <fullName evidence="2">histidine kinase</fullName>
        <ecNumber evidence="2">2.7.13.3</ecNumber>
    </recommendedName>
</protein>
<evidence type="ECO:0000256" key="8">
    <source>
        <dbReference type="ARBA" id="ARBA00023012"/>
    </source>
</evidence>
<keyword evidence="8" id="KW-0902">Two-component regulatory system</keyword>
<dbReference type="AlphaFoldDB" id="A0A495X257"/>
<dbReference type="GO" id="GO:0005524">
    <property type="term" value="F:ATP binding"/>
    <property type="evidence" value="ECO:0007669"/>
    <property type="project" value="UniProtKB-KW"/>
</dbReference>
<keyword evidence="4" id="KW-0808">Transferase</keyword>
<organism evidence="11 12">
    <name type="scientific">Saccharothrix variisporea</name>
    <dbReference type="NCBI Taxonomy" id="543527"/>
    <lineage>
        <taxon>Bacteria</taxon>
        <taxon>Bacillati</taxon>
        <taxon>Actinomycetota</taxon>
        <taxon>Actinomycetes</taxon>
        <taxon>Pseudonocardiales</taxon>
        <taxon>Pseudonocardiaceae</taxon>
        <taxon>Saccharothrix</taxon>
    </lineage>
</organism>
<evidence type="ECO:0000256" key="9">
    <source>
        <dbReference type="SAM" id="Phobius"/>
    </source>
</evidence>
<comment type="catalytic activity">
    <reaction evidence="1">
        <text>ATP + protein L-histidine = ADP + protein N-phospho-L-histidine.</text>
        <dbReference type="EC" id="2.7.13.3"/>
    </reaction>
</comment>
<keyword evidence="6 11" id="KW-0418">Kinase</keyword>
<dbReference type="GO" id="GO:0046983">
    <property type="term" value="F:protein dimerization activity"/>
    <property type="evidence" value="ECO:0007669"/>
    <property type="project" value="InterPro"/>
</dbReference>
<dbReference type="Proteomes" id="UP000272729">
    <property type="component" value="Unassembled WGS sequence"/>
</dbReference>
<evidence type="ECO:0000256" key="4">
    <source>
        <dbReference type="ARBA" id="ARBA00022679"/>
    </source>
</evidence>
<evidence type="ECO:0000256" key="3">
    <source>
        <dbReference type="ARBA" id="ARBA00022553"/>
    </source>
</evidence>
<evidence type="ECO:0000313" key="11">
    <source>
        <dbReference type="EMBL" id="RKT67629.1"/>
    </source>
</evidence>
<sequence length="406" mass="43975">MERWQDAFRSRRSRDVMASLVVAGPGAVGLLTGFWRTSTVPSLPLFAALTVVCAVAVGLWRREHDWLVALVACATFVVTDLPYANYVMTYSLARRRRWPLVALTVGLLLVWPLHVALFQPASDGRLFEFETSLPASGVNGLVYWSFAAVSPFVMGLAKNSLEAALVERERHAKESAERQRRLRESTLRERTLTERARLASMMHDGVGHHVSVMVTTAGAMSVDPAATASIVERCDLIVSVGREAISRLTEVLDVLSAPARQPVVEFTVADIDDLVQDYRSLGVAVDWEVGAVDGCAATTQDLCYRIVREALTNVLRHAATPRADIRVTPSADRLHLTVTSPLSPSDRAGLPGTGRGLRLLADEAALAGGTLTATPSSEAGRFVLRADLPLAHDGRDPADPVRPSEA</sequence>
<feature type="transmembrane region" description="Helical" evidence="9">
    <location>
        <begin position="66"/>
        <end position="88"/>
    </location>
</feature>
<accession>A0A495X257</accession>
<feature type="transmembrane region" description="Helical" evidence="9">
    <location>
        <begin position="100"/>
        <end position="121"/>
    </location>
</feature>
<feature type="transmembrane region" description="Helical" evidence="9">
    <location>
        <begin position="141"/>
        <end position="161"/>
    </location>
</feature>
<evidence type="ECO:0000256" key="6">
    <source>
        <dbReference type="ARBA" id="ARBA00022777"/>
    </source>
</evidence>
<dbReference type="PANTHER" id="PTHR24421:SF10">
    <property type="entry name" value="NITRATE_NITRITE SENSOR PROTEIN NARQ"/>
    <property type="match status" value="1"/>
</dbReference>
<dbReference type="Gene3D" id="1.20.5.1930">
    <property type="match status" value="1"/>
</dbReference>
<keyword evidence="5" id="KW-0547">Nucleotide-binding</keyword>
<dbReference type="EMBL" id="RBXR01000001">
    <property type="protein sequence ID" value="RKT67629.1"/>
    <property type="molecule type" value="Genomic_DNA"/>
</dbReference>
<evidence type="ECO:0000256" key="7">
    <source>
        <dbReference type="ARBA" id="ARBA00022840"/>
    </source>
</evidence>
<reference evidence="11 12" key="1">
    <citation type="submission" date="2018-10" db="EMBL/GenBank/DDBJ databases">
        <title>Sequencing the genomes of 1000 actinobacteria strains.</title>
        <authorList>
            <person name="Klenk H.-P."/>
        </authorList>
    </citation>
    <scope>NUCLEOTIDE SEQUENCE [LARGE SCALE GENOMIC DNA]</scope>
    <source>
        <strain evidence="11 12">DSM 43911</strain>
    </source>
</reference>
<evidence type="ECO:0000256" key="1">
    <source>
        <dbReference type="ARBA" id="ARBA00000085"/>
    </source>
</evidence>
<gene>
    <name evidence="11" type="ORF">DFJ66_0805</name>
</gene>
<dbReference type="EC" id="2.7.13.3" evidence="2"/>
<dbReference type="PANTHER" id="PTHR24421">
    <property type="entry name" value="NITRATE/NITRITE SENSOR PROTEIN NARX-RELATED"/>
    <property type="match status" value="1"/>
</dbReference>
<dbReference type="GO" id="GO:0016020">
    <property type="term" value="C:membrane"/>
    <property type="evidence" value="ECO:0007669"/>
    <property type="project" value="InterPro"/>
</dbReference>
<keyword evidence="7" id="KW-0067">ATP-binding</keyword>
<keyword evidence="12" id="KW-1185">Reference proteome</keyword>
<evidence type="ECO:0000256" key="5">
    <source>
        <dbReference type="ARBA" id="ARBA00022741"/>
    </source>
</evidence>
<dbReference type="InterPro" id="IPR050482">
    <property type="entry name" value="Sensor_HK_TwoCompSys"/>
</dbReference>
<feature type="transmembrane region" description="Helical" evidence="9">
    <location>
        <begin position="16"/>
        <end position="35"/>
    </location>
</feature>